<dbReference type="GO" id="GO:0008270">
    <property type="term" value="F:zinc ion binding"/>
    <property type="evidence" value="ECO:0007669"/>
    <property type="project" value="UniProtKB-KW"/>
</dbReference>
<sequence length="299" mass="33356">MSGVEESDDMMRCASCGIVAGVDDIKLMKCTACKLVRYCGVKCQKDHRPQHKQACKKRAAELRDEILFKQTESTHRGDCPICCLPLSIDPDKSTLMSCCCKLICDGCDCANVRREVREKLDRKCPFCRHPVPKSEEEFKRNILRRIKANDPVAIRQMGGYCNQEGDYDGAIEYFKKAAGLGDLGAHYELSVMYREGKGVEKDDKKAVHHLEQAAIGGVPFARHNLGIIENRDGRMDRATKHFIIAAKLGYDNSMKTVKEGFKGGLVSKEDFAAALRGHQAAIDATKSPQRDEAELARKL</sequence>
<dbReference type="AlphaFoldDB" id="A0AAD8YJQ5"/>
<accession>A0AAD8YJQ5</accession>
<protein>
    <recommendedName>
        <fullName evidence="5">MYND-type domain-containing protein</fullName>
    </recommendedName>
</protein>
<evidence type="ECO:0000256" key="4">
    <source>
        <dbReference type="PROSITE-ProRule" id="PRU00134"/>
    </source>
</evidence>
<organism evidence="6 7">
    <name type="scientific">Skeletonema marinoi</name>
    <dbReference type="NCBI Taxonomy" id="267567"/>
    <lineage>
        <taxon>Eukaryota</taxon>
        <taxon>Sar</taxon>
        <taxon>Stramenopiles</taxon>
        <taxon>Ochrophyta</taxon>
        <taxon>Bacillariophyta</taxon>
        <taxon>Coscinodiscophyceae</taxon>
        <taxon>Thalassiosirophycidae</taxon>
        <taxon>Thalassiosirales</taxon>
        <taxon>Skeletonemataceae</taxon>
        <taxon>Skeletonema</taxon>
        <taxon>Skeletonema marinoi-dohrnii complex</taxon>
    </lineage>
</organism>
<dbReference type="PROSITE" id="PS01360">
    <property type="entry name" value="ZF_MYND_1"/>
    <property type="match status" value="1"/>
</dbReference>
<dbReference type="InterPro" id="IPR002893">
    <property type="entry name" value="Znf_MYND"/>
</dbReference>
<dbReference type="Pfam" id="PF08238">
    <property type="entry name" value="Sel1"/>
    <property type="match status" value="2"/>
</dbReference>
<dbReference type="Gene3D" id="6.10.140.2220">
    <property type="match status" value="1"/>
</dbReference>
<dbReference type="SUPFAM" id="SSF144232">
    <property type="entry name" value="HIT/MYND zinc finger-like"/>
    <property type="match status" value="1"/>
</dbReference>
<name>A0AAD8YJQ5_9STRA</name>
<evidence type="ECO:0000256" key="1">
    <source>
        <dbReference type="ARBA" id="ARBA00022723"/>
    </source>
</evidence>
<proteinExistence type="predicted"/>
<dbReference type="InterPro" id="IPR052748">
    <property type="entry name" value="ISR_Activator"/>
</dbReference>
<dbReference type="Pfam" id="PF01753">
    <property type="entry name" value="zf-MYND"/>
    <property type="match status" value="1"/>
</dbReference>
<dbReference type="PANTHER" id="PTHR45011:SF1">
    <property type="entry name" value="DAP3-BINDING CELL DEATH ENHANCER 1"/>
    <property type="match status" value="1"/>
</dbReference>
<dbReference type="EMBL" id="JATAAI010000003">
    <property type="protein sequence ID" value="KAK1747258.1"/>
    <property type="molecule type" value="Genomic_DNA"/>
</dbReference>
<dbReference type="InterPro" id="IPR006597">
    <property type="entry name" value="Sel1-like"/>
</dbReference>
<feature type="domain" description="MYND-type" evidence="5">
    <location>
        <begin position="13"/>
        <end position="55"/>
    </location>
</feature>
<evidence type="ECO:0000259" key="5">
    <source>
        <dbReference type="PROSITE" id="PS50865"/>
    </source>
</evidence>
<comment type="caution">
    <text evidence="6">The sequence shown here is derived from an EMBL/GenBank/DDBJ whole genome shotgun (WGS) entry which is preliminary data.</text>
</comment>
<dbReference type="SMART" id="SM00671">
    <property type="entry name" value="SEL1"/>
    <property type="match status" value="3"/>
</dbReference>
<dbReference type="SUPFAM" id="SSF81901">
    <property type="entry name" value="HCP-like"/>
    <property type="match status" value="1"/>
</dbReference>
<dbReference type="PANTHER" id="PTHR45011">
    <property type="entry name" value="DAP3-BINDING CELL DEATH ENHANCER 1"/>
    <property type="match status" value="1"/>
</dbReference>
<keyword evidence="3" id="KW-0862">Zinc</keyword>
<evidence type="ECO:0000256" key="3">
    <source>
        <dbReference type="ARBA" id="ARBA00022833"/>
    </source>
</evidence>
<evidence type="ECO:0000313" key="7">
    <source>
        <dbReference type="Proteomes" id="UP001224775"/>
    </source>
</evidence>
<dbReference type="Proteomes" id="UP001224775">
    <property type="component" value="Unassembled WGS sequence"/>
</dbReference>
<evidence type="ECO:0000256" key="2">
    <source>
        <dbReference type="ARBA" id="ARBA00022771"/>
    </source>
</evidence>
<keyword evidence="7" id="KW-1185">Reference proteome</keyword>
<evidence type="ECO:0000313" key="6">
    <source>
        <dbReference type="EMBL" id="KAK1747258.1"/>
    </source>
</evidence>
<dbReference type="Gene3D" id="1.25.40.10">
    <property type="entry name" value="Tetratricopeptide repeat domain"/>
    <property type="match status" value="1"/>
</dbReference>
<reference evidence="6" key="1">
    <citation type="submission" date="2023-06" db="EMBL/GenBank/DDBJ databases">
        <title>Survivors Of The Sea: Transcriptome response of Skeletonema marinoi to long-term dormancy.</title>
        <authorList>
            <person name="Pinder M.I.M."/>
            <person name="Kourtchenko O."/>
            <person name="Robertson E.K."/>
            <person name="Larsson T."/>
            <person name="Maumus F."/>
            <person name="Osuna-Cruz C.M."/>
            <person name="Vancaester E."/>
            <person name="Stenow R."/>
            <person name="Vandepoele K."/>
            <person name="Ploug H."/>
            <person name="Bruchert V."/>
            <person name="Godhe A."/>
            <person name="Topel M."/>
        </authorList>
    </citation>
    <scope>NUCLEOTIDE SEQUENCE</scope>
    <source>
        <strain evidence="6">R05AC</strain>
    </source>
</reference>
<dbReference type="PROSITE" id="PS50865">
    <property type="entry name" value="ZF_MYND_2"/>
    <property type="match status" value="1"/>
</dbReference>
<keyword evidence="1" id="KW-0479">Metal-binding</keyword>
<keyword evidence="2 4" id="KW-0863">Zinc-finger</keyword>
<gene>
    <name evidence="6" type="ORF">QTG54_002602</name>
</gene>
<dbReference type="InterPro" id="IPR011990">
    <property type="entry name" value="TPR-like_helical_dom_sf"/>
</dbReference>